<evidence type="ECO:0000256" key="8">
    <source>
        <dbReference type="ARBA" id="ARBA00022989"/>
    </source>
</evidence>
<dbReference type="Gene3D" id="3.30.1150.10">
    <property type="match status" value="1"/>
</dbReference>
<dbReference type="EMBL" id="JBHSVR010000001">
    <property type="protein sequence ID" value="MFC6633283.1"/>
    <property type="molecule type" value="Genomic_DNA"/>
</dbReference>
<evidence type="ECO:0000256" key="9">
    <source>
        <dbReference type="ARBA" id="ARBA00023136"/>
    </source>
</evidence>
<feature type="domain" description="TonB C-terminal" evidence="11">
    <location>
        <begin position="119"/>
        <end position="216"/>
    </location>
</feature>
<dbReference type="Pfam" id="PF03544">
    <property type="entry name" value="TonB_C"/>
    <property type="match status" value="1"/>
</dbReference>
<proteinExistence type="inferred from homology"/>
<dbReference type="InterPro" id="IPR006260">
    <property type="entry name" value="TonB/TolA_C"/>
</dbReference>
<dbReference type="InterPro" id="IPR003538">
    <property type="entry name" value="TonB"/>
</dbReference>
<keyword evidence="4 10" id="KW-1003">Cell membrane</keyword>
<evidence type="ECO:0000256" key="2">
    <source>
        <dbReference type="ARBA" id="ARBA00006555"/>
    </source>
</evidence>
<dbReference type="NCBIfam" id="TIGR01352">
    <property type="entry name" value="tonB_Cterm"/>
    <property type="match status" value="1"/>
</dbReference>
<evidence type="ECO:0000256" key="5">
    <source>
        <dbReference type="ARBA" id="ARBA00022519"/>
    </source>
</evidence>
<evidence type="ECO:0000256" key="10">
    <source>
        <dbReference type="RuleBase" id="RU362123"/>
    </source>
</evidence>
<keyword evidence="10" id="KW-0735">Signal-anchor</keyword>
<dbReference type="InterPro" id="IPR051045">
    <property type="entry name" value="TonB-dependent_transducer"/>
</dbReference>
<evidence type="ECO:0000313" key="12">
    <source>
        <dbReference type="EMBL" id="MFC6633283.1"/>
    </source>
</evidence>
<keyword evidence="6 10" id="KW-0812">Transmembrane</keyword>
<organism evidence="12 13">
    <name type="scientific">Microbulbifer taiwanensis</name>
    <dbReference type="NCBI Taxonomy" id="986746"/>
    <lineage>
        <taxon>Bacteria</taxon>
        <taxon>Pseudomonadati</taxon>
        <taxon>Pseudomonadota</taxon>
        <taxon>Gammaproteobacteria</taxon>
        <taxon>Cellvibrionales</taxon>
        <taxon>Microbulbiferaceae</taxon>
        <taxon>Microbulbifer</taxon>
    </lineage>
</organism>
<dbReference type="PROSITE" id="PS52015">
    <property type="entry name" value="TONB_CTD"/>
    <property type="match status" value="1"/>
</dbReference>
<evidence type="ECO:0000256" key="1">
    <source>
        <dbReference type="ARBA" id="ARBA00004383"/>
    </source>
</evidence>
<keyword evidence="7 10" id="KW-0653">Protein transport</keyword>
<protein>
    <recommendedName>
        <fullName evidence="10">Protein TonB</fullName>
    </recommendedName>
</protein>
<name>A0ABW1YN25_9GAMM</name>
<dbReference type="Proteomes" id="UP001596425">
    <property type="component" value="Unassembled WGS sequence"/>
</dbReference>
<evidence type="ECO:0000259" key="11">
    <source>
        <dbReference type="PROSITE" id="PS52015"/>
    </source>
</evidence>
<keyword evidence="3 10" id="KW-0813">Transport</keyword>
<dbReference type="PANTHER" id="PTHR33446:SF14">
    <property type="entry name" value="PROTEIN TONB"/>
    <property type="match status" value="1"/>
</dbReference>
<accession>A0ABW1YN25</accession>
<comment type="function">
    <text evidence="10">Interacts with outer membrane receptor proteins that carry out high-affinity binding and energy dependent uptake into the periplasmic space of specific substrates. It could act to transduce energy from the cytoplasmic membrane to specific energy-requiring processes in the outer membrane, resulting in the release into the periplasm of ligands bound by these outer membrane proteins.</text>
</comment>
<dbReference type="SUPFAM" id="SSF74653">
    <property type="entry name" value="TolA/TonB C-terminal domain"/>
    <property type="match status" value="1"/>
</dbReference>
<dbReference type="RefSeq" id="WP_193189242.1">
    <property type="nucleotide sequence ID" value="NZ_JACZFR010000004.1"/>
</dbReference>
<comment type="subcellular location">
    <subcellularLocation>
        <location evidence="1 10">Cell inner membrane</location>
        <topology evidence="1 10">Single-pass membrane protein</topology>
        <orientation evidence="1 10">Periplasmic side</orientation>
    </subcellularLocation>
</comment>
<evidence type="ECO:0000256" key="7">
    <source>
        <dbReference type="ARBA" id="ARBA00022927"/>
    </source>
</evidence>
<gene>
    <name evidence="12" type="ORF">ACFQBM_08330</name>
</gene>
<keyword evidence="8 10" id="KW-1133">Transmembrane helix</keyword>
<evidence type="ECO:0000313" key="13">
    <source>
        <dbReference type="Proteomes" id="UP001596425"/>
    </source>
</evidence>
<dbReference type="PRINTS" id="PR01374">
    <property type="entry name" value="TONBPROTEIN"/>
</dbReference>
<keyword evidence="13" id="KW-1185">Reference proteome</keyword>
<comment type="similarity">
    <text evidence="2 10">Belongs to the TonB family.</text>
</comment>
<keyword evidence="5 10" id="KW-0997">Cell inner membrane</keyword>
<dbReference type="PANTHER" id="PTHR33446">
    <property type="entry name" value="PROTEIN TONB-RELATED"/>
    <property type="match status" value="1"/>
</dbReference>
<sequence>MDRAYSPLSNPLVFSLKQLVHIGRNLAFAGAATLLLIFAMSRLIATDYSEPKVDEFIPIKPIHLPDLKPTVELSEPPEKPQDPPPQIVVRKIDPVVEPGKTTVVMSPPVPGDGGLDPAVVSRDPLPIIKPAPRYPSAALRRGLEGYVVVEFTITKNGSVRDVHAVAGYDSAGNPTEVFNRSAVAAAARFKYQPQLEDGVPVERHGVRNRIRYRMAD</sequence>
<feature type="transmembrane region" description="Helical" evidence="10">
    <location>
        <begin position="26"/>
        <end position="45"/>
    </location>
</feature>
<comment type="caution">
    <text evidence="12">The sequence shown here is derived from an EMBL/GenBank/DDBJ whole genome shotgun (WGS) entry which is preliminary data.</text>
</comment>
<dbReference type="InterPro" id="IPR037682">
    <property type="entry name" value="TonB_C"/>
</dbReference>
<keyword evidence="9 10" id="KW-0472">Membrane</keyword>
<evidence type="ECO:0000256" key="3">
    <source>
        <dbReference type="ARBA" id="ARBA00022448"/>
    </source>
</evidence>
<reference evidence="13" key="1">
    <citation type="journal article" date="2019" name="Int. J. Syst. Evol. Microbiol.">
        <title>The Global Catalogue of Microorganisms (GCM) 10K type strain sequencing project: providing services to taxonomists for standard genome sequencing and annotation.</title>
        <authorList>
            <consortium name="The Broad Institute Genomics Platform"/>
            <consortium name="The Broad Institute Genome Sequencing Center for Infectious Disease"/>
            <person name="Wu L."/>
            <person name="Ma J."/>
        </authorList>
    </citation>
    <scope>NUCLEOTIDE SEQUENCE [LARGE SCALE GENOMIC DNA]</scope>
    <source>
        <strain evidence="13">CGMCC 1.13718</strain>
    </source>
</reference>
<evidence type="ECO:0000256" key="4">
    <source>
        <dbReference type="ARBA" id="ARBA00022475"/>
    </source>
</evidence>
<evidence type="ECO:0000256" key="6">
    <source>
        <dbReference type="ARBA" id="ARBA00022692"/>
    </source>
</evidence>